<dbReference type="EMBL" id="PGCJ01000051">
    <property type="protein sequence ID" value="PLW54102.1"/>
    <property type="molecule type" value="Genomic_DNA"/>
</dbReference>
<dbReference type="EMBL" id="PGCJ01000793">
    <property type="protein sequence ID" value="PLW20709.1"/>
    <property type="molecule type" value="Genomic_DNA"/>
</dbReference>
<dbReference type="Proteomes" id="UP000235388">
    <property type="component" value="Unassembled WGS sequence"/>
</dbReference>
<proteinExistence type="predicted"/>
<dbReference type="AlphaFoldDB" id="A0A2N5VVW8"/>
<reference evidence="2 3" key="1">
    <citation type="submission" date="2017-11" db="EMBL/GenBank/DDBJ databases">
        <title>De novo assembly and phasing of dikaryotic genomes from two isolates of Puccinia coronata f. sp. avenae, the causal agent of oat crown rust.</title>
        <authorList>
            <person name="Miller M.E."/>
            <person name="Zhang Y."/>
            <person name="Omidvar V."/>
            <person name="Sperschneider J."/>
            <person name="Schwessinger B."/>
            <person name="Raley C."/>
            <person name="Palmer J.M."/>
            <person name="Garnica D."/>
            <person name="Upadhyaya N."/>
            <person name="Rathjen J."/>
            <person name="Taylor J.M."/>
            <person name="Park R.F."/>
            <person name="Dodds P.N."/>
            <person name="Hirsch C.D."/>
            <person name="Kianian S.F."/>
            <person name="Figueroa M."/>
        </authorList>
    </citation>
    <scope>NUCLEOTIDE SEQUENCE [LARGE SCALE GENOMIC DNA]</scope>
    <source>
        <strain evidence="2">12NC29</strain>
    </source>
</reference>
<evidence type="ECO:0000313" key="3">
    <source>
        <dbReference type="Proteomes" id="UP000235388"/>
    </source>
</evidence>
<organism evidence="2 3">
    <name type="scientific">Puccinia coronata f. sp. avenae</name>
    <dbReference type="NCBI Taxonomy" id="200324"/>
    <lineage>
        <taxon>Eukaryota</taxon>
        <taxon>Fungi</taxon>
        <taxon>Dikarya</taxon>
        <taxon>Basidiomycota</taxon>
        <taxon>Pucciniomycotina</taxon>
        <taxon>Pucciniomycetes</taxon>
        <taxon>Pucciniales</taxon>
        <taxon>Pucciniaceae</taxon>
        <taxon>Puccinia</taxon>
    </lineage>
</organism>
<accession>A0A2N5VVW8</accession>
<protein>
    <submittedName>
        <fullName evidence="2">Uncharacterized protein</fullName>
    </submittedName>
</protein>
<evidence type="ECO:0000313" key="1">
    <source>
        <dbReference type="EMBL" id="PLW20709.1"/>
    </source>
</evidence>
<sequence>MVLNTPMACLIFSDEKYLTALEVEEQAELSSVDSGSTYELLAHTAISLQSKSTLDEPSVSTTTAANAILVRNRYRCAKSELDLYLLMTSLPPTEETEDVPCSNFQAPELPAFWACIGLSPHSTHAIAGVAASRTLPAYCPGQHPKLELLEIIFSIVRSRLAILPLNDPGFHRSSHALVAGLLESTLTQETAIRLDRCSIIAAFRLDHSSSNKASNQK</sequence>
<gene>
    <name evidence="2" type="ORF">PCANC_06394</name>
    <name evidence="1" type="ORF">PCANC_07370</name>
</gene>
<name>A0A2N5VVW8_9BASI</name>
<evidence type="ECO:0000313" key="2">
    <source>
        <dbReference type="EMBL" id="PLW54102.1"/>
    </source>
</evidence>
<keyword evidence="3" id="KW-1185">Reference proteome</keyword>
<comment type="caution">
    <text evidence="2">The sequence shown here is derived from an EMBL/GenBank/DDBJ whole genome shotgun (WGS) entry which is preliminary data.</text>
</comment>